<dbReference type="STRING" id="765440.A0A0C3GAP5"/>
<dbReference type="Proteomes" id="UP000054166">
    <property type="component" value="Unassembled WGS sequence"/>
</dbReference>
<evidence type="ECO:0000259" key="21">
    <source>
        <dbReference type="PROSITE" id="PS50016"/>
    </source>
</evidence>
<dbReference type="InterPro" id="IPR019787">
    <property type="entry name" value="Znf_PHD-finger"/>
</dbReference>
<dbReference type="InterPro" id="IPR041070">
    <property type="entry name" value="JHD"/>
</dbReference>
<evidence type="ECO:0000259" key="22">
    <source>
        <dbReference type="PROSITE" id="PS51184"/>
    </source>
</evidence>
<reference evidence="23 24" key="1">
    <citation type="submission" date="2014-04" db="EMBL/GenBank/DDBJ databases">
        <authorList>
            <consortium name="DOE Joint Genome Institute"/>
            <person name="Kuo A."/>
            <person name="Tarkka M."/>
            <person name="Buscot F."/>
            <person name="Kohler A."/>
            <person name="Nagy L.G."/>
            <person name="Floudas D."/>
            <person name="Copeland A."/>
            <person name="Barry K.W."/>
            <person name="Cichocki N."/>
            <person name="Veneault-Fourrey C."/>
            <person name="LaButti K."/>
            <person name="Lindquist E.A."/>
            <person name="Lipzen A."/>
            <person name="Lundell T."/>
            <person name="Morin E."/>
            <person name="Murat C."/>
            <person name="Sun H."/>
            <person name="Tunlid A."/>
            <person name="Henrissat B."/>
            <person name="Grigoriev I.V."/>
            <person name="Hibbett D.S."/>
            <person name="Martin F."/>
            <person name="Nordberg H.P."/>
            <person name="Cantor M.N."/>
            <person name="Hua S.X."/>
        </authorList>
    </citation>
    <scope>NUCLEOTIDE SEQUENCE [LARGE SCALE GENOMIC DNA]</scope>
    <source>
        <strain evidence="23 24">F 1598</strain>
    </source>
</reference>
<evidence type="ECO:0000256" key="12">
    <source>
        <dbReference type="ARBA" id="ARBA00023002"/>
    </source>
</evidence>
<dbReference type="InterPro" id="IPR019786">
    <property type="entry name" value="Zinc_finger_PHD-type_CS"/>
</dbReference>
<dbReference type="Pfam" id="PF17811">
    <property type="entry name" value="JHD"/>
    <property type="match status" value="1"/>
</dbReference>
<dbReference type="InterPro" id="IPR001965">
    <property type="entry name" value="Znf_PHD"/>
</dbReference>
<dbReference type="PROSITE" id="PS51184">
    <property type="entry name" value="JMJC"/>
    <property type="match status" value="1"/>
</dbReference>
<dbReference type="EC" id="1.14.11.27" evidence="5"/>
<name>A0A0C3GAP5_PILCF</name>
<dbReference type="SMART" id="SM00249">
    <property type="entry name" value="PHD"/>
    <property type="match status" value="1"/>
</dbReference>
<evidence type="ECO:0000256" key="3">
    <source>
        <dbReference type="ARBA" id="ARBA00004123"/>
    </source>
</evidence>
<evidence type="ECO:0000256" key="13">
    <source>
        <dbReference type="ARBA" id="ARBA00023004"/>
    </source>
</evidence>
<evidence type="ECO:0000256" key="9">
    <source>
        <dbReference type="ARBA" id="ARBA00022833"/>
    </source>
</evidence>
<proteinExistence type="inferred from homology"/>
<feature type="compositionally biased region" description="Basic residues" evidence="20">
    <location>
        <begin position="1"/>
        <end position="13"/>
    </location>
</feature>
<keyword evidence="14" id="KW-0805">Transcription regulation</keyword>
<keyword evidence="8 19" id="KW-0863">Zinc-finger</keyword>
<keyword evidence="7" id="KW-0479">Metal-binding</keyword>
<dbReference type="InterPro" id="IPR003347">
    <property type="entry name" value="JmjC_dom"/>
</dbReference>
<sequence>MAPRRRRTTRSAPKKSPGPSSEHSAGTPTQAEENNDLQESHTQDEMCPACNADESPLNAAEKESWVRCDACKTWYHWVCAGNGGDLEVVDKWFCESCLDADSTRVVTLKAPARKSSRKRTHLDYANLDSGLQSDPNRWTRILEGKIIKDDSFMRMKGSEVGLEWLESDASAMREPFVVEKPEGLGMKMPDEAFSIDDVAELVGTDTPVEVIDVASQSNSPGWTLGKWVEYYNLEPETRDKIRNVISLEISGTKLADQVLPPRLVRELDWVEKFWPNTKRGKGNAYPKVQLYCLMGVATAWTDWHIDFAGSSVYYHILRGSKVFYFIRPTPANLAAYERWSGTELQNNSWLGDMVDEVVKVTLYPGNTMFIPTGWIHAVYTPVDALVFGGNFLHSYNVATQLKVRDIEIATHVPKKFRFPMFSKLCWYVADKYLRDIKAKEEFSSRVFEGIEALACFLVSEVRTVEKGTDQAKKEAKEQVPADRVKDAAALARELRWRVRIAAGYESDDEGLVRKDVKVAPLVNGAAGNKRKRGQVEQGEDRMAKFKNFKPRLWETVSEVASENDKRVVKASKPDRDQWREHWVDWKDDVTEGTGADEADVNRRRDVIVKVRRTATGMERQRVERVVEEWRWSEASPTLSPGGSGDEKTQMVVDLPEDKLENGHPPEVMLVGA</sequence>
<dbReference type="GO" id="GO:0140680">
    <property type="term" value="F:histone H3K36me/H3K36me2 demethylase activity"/>
    <property type="evidence" value="ECO:0007669"/>
    <property type="project" value="UniProtKB-EC"/>
</dbReference>
<dbReference type="SUPFAM" id="SSF51197">
    <property type="entry name" value="Clavaminate synthase-like"/>
    <property type="match status" value="1"/>
</dbReference>
<comment type="catalytic activity">
    <reaction evidence="18">
        <text>N(6),N(6)-dimethyl-L-lysyl(36)-[histone H3] + 2 2-oxoglutarate + 2 O2 = L-lysyl(36)-[histone H3] + 2 formaldehyde + 2 succinate + 2 CO2</text>
        <dbReference type="Rhea" id="RHEA:42032"/>
        <dbReference type="Rhea" id="RHEA-COMP:9785"/>
        <dbReference type="Rhea" id="RHEA-COMP:9787"/>
        <dbReference type="ChEBI" id="CHEBI:15379"/>
        <dbReference type="ChEBI" id="CHEBI:16526"/>
        <dbReference type="ChEBI" id="CHEBI:16810"/>
        <dbReference type="ChEBI" id="CHEBI:16842"/>
        <dbReference type="ChEBI" id="CHEBI:29969"/>
        <dbReference type="ChEBI" id="CHEBI:30031"/>
        <dbReference type="ChEBI" id="CHEBI:61976"/>
        <dbReference type="EC" id="1.14.11.27"/>
    </reaction>
</comment>
<dbReference type="OrthoDB" id="5876800at2759"/>
<feature type="domain" description="PHD-type" evidence="21">
    <location>
        <begin position="44"/>
        <end position="100"/>
    </location>
</feature>
<keyword evidence="12" id="KW-0560">Oxidoreductase</keyword>
<dbReference type="Pfam" id="PF00628">
    <property type="entry name" value="PHD"/>
    <property type="match status" value="1"/>
</dbReference>
<comment type="subcellular location">
    <subcellularLocation>
        <location evidence="3">Nucleus</location>
    </subcellularLocation>
</comment>
<keyword evidence="10" id="KW-0156">Chromatin regulator</keyword>
<evidence type="ECO:0000256" key="2">
    <source>
        <dbReference type="ARBA" id="ARBA00003909"/>
    </source>
</evidence>
<keyword evidence="11" id="KW-0223">Dioxygenase</keyword>
<evidence type="ECO:0000256" key="15">
    <source>
        <dbReference type="ARBA" id="ARBA00023163"/>
    </source>
</evidence>
<evidence type="ECO:0000256" key="11">
    <source>
        <dbReference type="ARBA" id="ARBA00022964"/>
    </source>
</evidence>
<dbReference type="SUPFAM" id="SSF57903">
    <property type="entry name" value="FYVE/PHD zinc finger"/>
    <property type="match status" value="1"/>
</dbReference>
<evidence type="ECO:0000256" key="16">
    <source>
        <dbReference type="ARBA" id="ARBA00023242"/>
    </source>
</evidence>
<evidence type="ECO:0000256" key="10">
    <source>
        <dbReference type="ARBA" id="ARBA00022853"/>
    </source>
</evidence>
<dbReference type="SMART" id="SM00558">
    <property type="entry name" value="JmjC"/>
    <property type="match status" value="1"/>
</dbReference>
<dbReference type="CDD" id="cd15517">
    <property type="entry name" value="PHD_TCF19_like"/>
    <property type="match status" value="1"/>
</dbReference>
<dbReference type="GO" id="GO:0008270">
    <property type="term" value="F:zinc ion binding"/>
    <property type="evidence" value="ECO:0007669"/>
    <property type="project" value="UniProtKB-KW"/>
</dbReference>
<dbReference type="PROSITE" id="PS01359">
    <property type="entry name" value="ZF_PHD_1"/>
    <property type="match status" value="1"/>
</dbReference>
<comment type="cofactor">
    <cofactor evidence="1">
        <name>Fe(2+)</name>
        <dbReference type="ChEBI" id="CHEBI:29033"/>
    </cofactor>
</comment>
<reference evidence="24" key="2">
    <citation type="submission" date="2015-01" db="EMBL/GenBank/DDBJ databases">
        <title>Evolutionary Origins and Diversification of the Mycorrhizal Mutualists.</title>
        <authorList>
            <consortium name="DOE Joint Genome Institute"/>
            <consortium name="Mycorrhizal Genomics Consortium"/>
            <person name="Kohler A."/>
            <person name="Kuo A."/>
            <person name="Nagy L.G."/>
            <person name="Floudas D."/>
            <person name="Copeland A."/>
            <person name="Barry K.W."/>
            <person name="Cichocki N."/>
            <person name="Veneault-Fourrey C."/>
            <person name="LaButti K."/>
            <person name="Lindquist E.A."/>
            <person name="Lipzen A."/>
            <person name="Lundell T."/>
            <person name="Morin E."/>
            <person name="Murat C."/>
            <person name="Riley R."/>
            <person name="Ohm R."/>
            <person name="Sun H."/>
            <person name="Tunlid A."/>
            <person name="Henrissat B."/>
            <person name="Grigoriev I.V."/>
            <person name="Hibbett D.S."/>
            <person name="Martin F."/>
        </authorList>
    </citation>
    <scope>NUCLEOTIDE SEQUENCE [LARGE SCALE GENOMIC DNA]</scope>
    <source>
        <strain evidence="24">F 1598</strain>
    </source>
</reference>
<dbReference type="HOGENOM" id="CLU_003540_6_1_1"/>
<keyword evidence="13" id="KW-0408">Iron</keyword>
<dbReference type="EMBL" id="KN832979">
    <property type="protein sequence ID" value="KIM87696.1"/>
    <property type="molecule type" value="Genomic_DNA"/>
</dbReference>
<dbReference type="InParanoid" id="A0A0C3GAP5"/>
<dbReference type="Gene3D" id="2.60.120.650">
    <property type="entry name" value="Cupin"/>
    <property type="match status" value="1"/>
</dbReference>
<evidence type="ECO:0000256" key="5">
    <source>
        <dbReference type="ARBA" id="ARBA00013246"/>
    </source>
</evidence>
<evidence type="ECO:0000256" key="18">
    <source>
        <dbReference type="ARBA" id="ARBA00047915"/>
    </source>
</evidence>
<evidence type="ECO:0000313" key="24">
    <source>
        <dbReference type="Proteomes" id="UP000054166"/>
    </source>
</evidence>
<evidence type="ECO:0000256" key="4">
    <source>
        <dbReference type="ARBA" id="ARBA00008037"/>
    </source>
</evidence>
<dbReference type="AlphaFoldDB" id="A0A0C3GAP5"/>
<dbReference type="PANTHER" id="PTHR23123">
    <property type="entry name" value="PHD/F-BOX CONTAINING PROTEIN"/>
    <property type="match status" value="1"/>
</dbReference>
<evidence type="ECO:0000313" key="23">
    <source>
        <dbReference type="EMBL" id="KIM87696.1"/>
    </source>
</evidence>
<evidence type="ECO:0000256" key="6">
    <source>
        <dbReference type="ARBA" id="ARBA00015153"/>
    </source>
</evidence>
<dbReference type="Pfam" id="PF02373">
    <property type="entry name" value="JmjC"/>
    <property type="match status" value="1"/>
</dbReference>
<keyword evidence="15" id="KW-0804">Transcription</keyword>
<gene>
    <name evidence="23" type="ORF">PILCRDRAFT_4110</name>
</gene>
<accession>A0A0C3GAP5</accession>
<dbReference type="InterPro" id="IPR050690">
    <property type="entry name" value="JHDM1_Histone_Demethylase"/>
</dbReference>
<protein>
    <recommendedName>
        <fullName evidence="6">JmjC domain-containing histone demethylation protein 1</fullName>
        <ecNumber evidence="5">1.14.11.27</ecNumber>
    </recommendedName>
    <alternativeName>
        <fullName evidence="17">[Histone-H3]-lysine-36 demethylase 1</fullName>
    </alternativeName>
</protein>
<comment type="function">
    <text evidence="2">Histone demethylase that specifically demethylates 'Lys-36' of histone H3, thereby playing a central role in histone code.</text>
</comment>
<dbReference type="Gene3D" id="3.30.40.10">
    <property type="entry name" value="Zinc/RING finger domain, C3HC4 (zinc finger)"/>
    <property type="match status" value="1"/>
</dbReference>
<comment type="similarity">
    <text evidence="4">Belongs to the JHDM1 histone demethylase family.</text>
</comment>
<evidence type="ECO:0000256" key="20">
    <source>
        <dbReference type="SAM" id="MobiDB-lite"/>
    </source>
</evidence>
<keyword evidence="9" id="KW-0862">Zinc</keyword>
<dbReference type="PROSITE" id="PS50016">
    <property type="entry name" value="ZF_PHD_2"/>
    <property type="match status" value="1"/>
</dbReference>
<evidence type="ECO:0000256" key="17">
    <source>
        <dbReference type="ARBA" id="ARBA00031083"/>
    </source>
</evidence>
<evidence type="ECO:0000256" key="1">
    <source>
        <dbReference type="ARBA" id="ARBA00001954"/>
    </source>
</evidence>
<dbReference type="GO" id="GO:0005634">
    <property type="term" value="C:nucleus"/>
    <property type="evidence" value="ECO:0007669"/>
    <property type="project" value="UniProtKB-SubCell"/>
</dbReference>
<evidence type="ECO:0000256" key="19">
    <source>
        <dbReference type="PROSITE-ProRule" id="PRU00146"/>
    </source>
</evidence>
<feature type="domain" description="JmjC" evidence="22">
    <location>
        <begin position="249"/>
        <end position="408"/>
    </location>
</feature>
<dbReference type="InterPro" id="IPR013083">
    <property type="entry name" value="Znf_RING/FYVE/PHD"/>
</dbReference>
<feature type="region of interest" description="Disordered" evidence="20">
    <location>
        <begin position="1"/>
        <end position="47"/>
    </location>
</feature>
<keyword evidence="24" id="KW-1185">Reference proteome</keyword>
<evidence type="ECO:0000256" key="8">
    <source>
        <dbReference type="ARBA" id="ARBA00022771"/>
    </source>
</evidence>
<feature type="compositionally biased region" description="Polar residues" evidence="20">
    <location>
        <begin position="18"/>
        <end position="32"/>
    </location>
</feature>
<evidence type="ECO:0000256" key="7">
    <source>
        <dbReference type="ARBA" id="ARBA00022723"/>
    </source>
</evidence>
<keyword evidence="16" id="KW-0539">Nucleus</keyword>
<evidence type="ECO:0000256" key="14">
    <source>
        <dbReference type="ARBA" id="ARBA00023015"/>
    </source>
</evidence>
<dbReference type="InterPro" id="IPR011011">
    <property type="entry name" value="Znf_FYVE_PHD"/>
</dbReference>
<organism evidence="23 24">
    <name type="scientific">Piloderma croceum (strain F 1598)</name>
    <dbReference type="NCBI Taxonomy" id="765440"/>
    <lineage>
        <taxon>Eukaryota</taxon>
        <taxon>Fungi</taxon>
        <taxon>Dikarya</taxon>
        <taxon>Basidiomycota</taxon>
        <taxon>Agaricomycotina</taxon>
        <taxon>Agaricomycetes</taxon>
        <taxon>Agaricomycetidae</taxon>
        <taxon>Atheliales</taxon>
        <taxon>Atheliaceae</taxon>
        <taxon>Piloderma</taxon>
    </lineage>
</organism>